<accession>A0A1Y3BG06</accession>
<feature type="compositionally biased region" description="Low complexity" evidence="2">
    <location>
        <begin position="392"/>
        <end position="407"/>
    </location>
</feature>
<dbReference type="EMBL" id="MUJZ01021078">
    <property type="protein sequence ID" value="OTF79850.1"/>
    <property type="molecule type" value="Genomic_DNA"/>
</dbReference>
<feature type="region of interest" description="Disordered" evidence="2">
    <location>
        <begin position="799"/>
        <end position="833"/>
    </location>
</feature>
<keyword evidence="5" id="KW-1185">Reference proteome</keyword>
<feature type="region of interest" description="Disordered" evidence="2">
    <location>
        <begin position="369"/>
        <end position="407"/>
    </location>
</feature>
<gene>
    <name evidence="4" type="ORF">BLA29_001168</name>
</gene>
<comment type="caution">
    <text evidence="4">The sequence shown here is derived from an EMBL/GenBank/DDBJ whole genome shotgun (WGS) entry which is preliminary data.</text>
</comment>
<dbReference type="GO" id="GO:0005634">
    <property type="term" value="C:nucleus"/>
    <property type="evidence" value="ECO:0007669"/>
    <property type="project" value="InterPro"/>
</dbReference>
<dbReference type="InterPro" id="IPR035974">
    <property type="entry name" value="Rap/Ran-GAP_sf"/>
</dbReference>
<evidence type="ECO:0000256" key="1">
    <source>
        <dbReference type="ARBA" id="ARBA00022468"/>
    </source>
</evidence>
<dbReference type="SUPFAM" id="SSF111347">
    <property type="entry name" value="Rap/Ran-GAP"/>
    <property type="match status" value="1"/>
</dbReference>
<feature type="compositionally biased region" description="Polar residues" evidence="2">
    <location>
        <begin position="741"/>
        <end position="750"/>
    </location>
</feature>
<evidence type="ECO:0000259" key="3">
    <source>
        <dbReference type="PROSITE" id="PS50085"/>
    </source>
</evidence>
<dbReference type="OrthoDB" id="19311at2759"/>
<feature type="compositionally biased region" description="Low complexity" evidence="2">
    <location>
        <begin position="810"/>
        <end position="833"/>
    </location>
</feature>
<dbReference type="PANTHER" id="PTHR10063">
    <property type="entry name" value="TUBERIN"/>
    <property type="match status" value="1"/>
</dbReference>
<evidence type="ECO:0000313" key="5">
    <source>
        <dbReference type="Proteomes" id="UP000194236"/>
    </source>
</evidence>
<feature type="region of interest" description="Disordered" evidence="2">
    <location>
        <begin position="276"/>
        <end position="305"/>
    </location>
</feature>
<organism evidence="4 5">
    <name type="scientific">Euroglyphus maynei</name>
    <name type="common">Mayne's house dust mite</name>
    <dbReference type="NCBI Taxonomy" id="6958"/>
    <lineage>
        <taxon>Eukaryota</taxon>
        <taxon>Metazoa</taxon>
        <taxon>Ecdysozoa</taxon>
        <taxon>Arthropoda</taxon>
        <taxon>Chelicerata</taxon>
        <taxon>Arachnida</taxon>
        <taxon>Acari</taxon>
        <taxon>Acariformes</taxon>
        <taxon>Sarcoptiformes</taxon>
        <taxon>Astigmata</taxon>
        <taxon>Psoroptidia</taxon>
        <taxon>Analgoidea</taxon>
        <taxon>Pyroglyphidae</taxon>
        <taxon>Pyroglyphinae</taxon>
        <taxon>Euroglyphus</taxon>
    </lineage>
</organism>
<dbReference type="Proteomes" id="UP000194236">
    <property type="component" value="Unassembled WGS sequence"/>
</dbReference>
<feature type="region of interest" description="Disordered" evidence="2">
    <location>
        <begin position="741"/>
        <end position="787"/>
    </location>
</feature>
<sequence>MFCLSHWCMSVSKDFLLNTFVSEDYPGKMCQTNPANNRKSSNESSYRKQIRPCLLDLVISLYISVVNLDPVSLVKNQSLNSPTSEALKNSPQVGDMETMDYTIINSMNSSTNEDMLSAMGDNNHRRGLTSFDQQIENVSSLKKAAHLILLHFMNFMGHFPLPKLRTASLSALINENDDNPYVSSAQCDKVDYESLNAPNVLVFTINDTCLMSFVELPIEAFDSSIWTKFLSCNSTDAINLLAAKPIRIIIRNVLGKFAWDSIMLASPLVPDKNPISRPLSSLASDQSAKSTSPDMDDEEDEKAMNSYKNSLAKDSLELLVNSIYETTPECRSKISTTNDDFLHSLNQMPEAVDTLALLINQHFQESQFNEDSEFNSRHFRTNPDRTSPEIVSIDNNNEYDSSNDSSSTDLLDPVKAFQYCRQMIEQFGFLSWEKRKQIELLSKSQSTVRELRHLDNQQFRDQHKIAVIYVGPCQETRESILLNKSGSRAFEEFVSRLGWEVNLATHAGFMGGLQSNLSTGLTAPYYADSFNEVIFHVSTRLEPVNNECNGNTSQQQSIDKQLMNMKMRHLGNDEIHIVWSEHYKEYRRSILATEFGDVLIVIYPLPVNTFPNLFRIQIMRKAEVPFFGPLFHGAVVHRDELAGLVRATAINASRGKRLNMDEYKPYFETRYDTIKNLITKYKDPTIFEEFANRIYAPRYDLLHSEKSYATYDLTKLMDSGFITLEDFIQCTMQTNQSLVSIPSTPHSMTNEPTSPASSTISSEISFSQHPYQARSSQSPSIQSPAVMDSTSMMPSFKMVSVSGNYPVPPSTSSTTSSGTSLRGLRPSSRSSFK</sequence>
<dbReference type="Pfam" id="PF02145">
    <property type="entry name" value="Rap_GAP"/>
    <property type="match status" value="1"/>
</dbReference>
<feature type="domain" description="Rap-GAP" evidence="3">
    <location>
        <begin position="451"/>
        <end position="677"/>
    </location>
</feature>
<proteinExistence type="predicted"/>
<dbReference type="PANTHER" id="PTHR10063:SF11">
    <property type="entry name" value="RHO GTPASE-ACTIVATING PROTEIN CG5521-RELATED"/>
    <property type="match status" value="1"/>
</dbReference>
<dbReference type="InterPro" id="IPR027107">
    <property type="entry name" value="Tuberin/Ral-act_asu"/>
</dbReference>
<dbReference type="Gene3D" id="3.40.50.11210">
    <property type="entry name" value="Rap/Ran-GAP"/>
    <property type="match status" value="1"/>
</dbReference>
<keyword evidence="1" id="KW-0343">GTPase activation</keyword>
<feature type="compositionally biased region" description="Polar residues" evidence="2">
    <location>
        <begin position="768"/>
        <end position="787"/>
    </location>
</feature>
<dbReference type="GO" id="GO:0005737">
    <property type="term" value="C:cytoplasm"/>
    <property type="evidence" value="ECO:0007669"/>
    <property type="project" value="TreeGrafter"/>
</dbReference>
<name>A0A1Y3BG06_EURMA</name>
<dbReference type="AlphaFoldDB" id="A0A1Y3BG06"/>
<dbReference type="InterPro" id="IPR000331">
    <property type="entry name" value="Rap/Ran_GAP_dom"/>
</dbReference>
<dbReference type="PROSITE" id="PS50085">
    <property type="entry name" value="RAPGAP"/>
    <property type="match status" value="1"/>
</dbReference>
<dbReference type="GO" id="GO:0005096">
    <property type="term" value="F:GTPase activator activity"/>
    <property type="evidence" value="ECO:0007669"/>
    <property type="project" value="UniProtKB-KW"/>
</dbReference>
<evidence type="ECO:0000256" key="2">
    <source>
        <dbReference type="SAM" id="MobiDB-lite"/>
    </source>
</evidence>
<reference evidence="4 5" key="1">
    <citation type="submission" date="2017-03" db="EMBL/GenBank/DDBJ databases">
        <title>Genome Survey of Euroglyphus maynei.</title>
        <authorList>
            <person name="Arlian L.G."/>
            <person name="Morgan M.S."/>
            <person name="Rider S.D."/>
        </authorList>
    </citation>
    <scope>NUCLEOTIDE SEQUENCE [LARGE SCALE GENOMIC DNA]</scope>
    <source>
        <strain evidence="4">Arlian Lab</strain>
        <tissue evidence="4">Whole body</tissue>
    </source>
</reference>
<feature type="compositionally biased region" description="Polar residues" evidence="2">
    <location>
        <begin position="278"/>
        <end position="293"/>
    </location>
</feature>
<protein>
    <submittedName>
        <fullName evidence="4">Ral GTPase-activating protein subunit alpha-1-like protein</fullName>
    </submittedName>
</protein>
<evidence type="ECO:0000313" key="4">
    <source>
        <dbReference type="EMBL" id="OTF79850.1"/>
    </source>
</evidence>
<dbReference type="GO" id="GO:0051056">
    <property type="term" value="P:regulation of small GTPase mediated signal transduction"/>
    <property type="evidence" value="ECO:0007669"/>
    <property type="project" value="InterPro"/>
</dbReference>
<feature type="compositionally biased region" description="Low complexity" evidence="2">
    <location>
        <begin position="751"/>
        <end position="767"/>
    </location>
</feature>
<dbReference type="FunFam" id="3.40.50.11210:FF:000001">
    <property type="entry name" value="Ral GTPase-activating protein subunit alpha-1 isoform 1"/>
    <property type="match status" value="1"/>
</dbReference>